<sequence>MDVRTTLVLLYPDGTAHTFADFTVKQLLISRPAPVNGNDPLAILRPNIGTHLYYNANVLEQYRKDATTYNELLAILHCLGLYRNTTVLKTGKHDEIERGNLWLLRDGEFHLVDDDRSVICVANDELFEKIA</sequence>
<organism evidence="1 2">
    <name type="scientific">Flavobacterium rhizosphaerae</name>
    <dbReference type="NCBI Taxonomy" id="3163298"/>
    <lineage>
        <taxon>Bacteria</taxon>
        <taxon>Pseudomonadati</taxon>
        <taxon>Bacteroidota</taxon>
        <taxon>Flavobacteriia</taxon>
        <taxon>Flavobacteriales</taxon>
        <taxon>Flavobacteriaceae</taxon>
        <taxon>Flavobacterium</taxon>
    </lineage>
</organism>
<dbReference type="RefSeq" id="WP_408085013.1">
    <property type="nucleotide sequence ID" value="NZ_JBELPZ010000009.1"/>
</dbReference>
<accession>A0ABW8Z036</accession>
<reference evidence="1 2" key="1">
    <citation type="submission" date="2024-06" db="EMBL/GenBank/DDBJ databases">
        <authorList>
            <person name="Kaempfer P."/>
            <person name="Viver T."/>
        </authorList>
    </citation>
    <scope>NUCLEOTIDE SEQUENCE [LARGE SCALE GENOMIC DNA]</scope>
    <source>
        <strain evidence="1 2">ST-119</strain>
    </source>
</reference>
<keyword evidence="2" id="KW-1185">Reference proteome</keyword>
<dbReference type="Proteomes" id="UP001629156">
    <property type="component" value="Unassembled WGS sequence"/>
</dbReference>
<gene>
    <name evidence="1" type="ORF">ABS766_10040</name>
</gene>
<evidence type="ECO:0000313" key="1">
    <source>
        <dbReference type="EMBL" id="MFL9844756.1"/>
    </source>
</evidence>
<proteinExistence type="predicted"/>
<comment type="caution">
    <text evidence="1">The sequence shown here is derived from an EMBL/GenBank/DDBJ whole genome shotgun (WGS) entry which is preliminary data.</text>
</comment>
<name>A0ABW8Z036_9FLAO</name>
<protein>
    <submittedName>
        <fullName evidence="1">Uncharacterized protein</fullName>
    </submittedName>
</protein>
<evidence type="ECO:0000313" key="2">
    <source>
        <dbReference type="Proteomes" id="UP001629156"/>
    </source>
</evidence>
<dbReference type="EMBL" id="JBELPZ010000009">
    <property type="protein sequence ID" value="MFL9844756.1"/>
    <property type="molecule type" value="Genomic_DNA"/>
</dbReference>